<evidence type="ECO:0000256" key="5">
    <source>
        <dbReference type="ARBA" id="ARBA00022553"/>
    </source>
</evidence>
<dbReference type="CDD" id="cd00156">
    <property type="entry name" value="REC"/>
    <property type="match status" value="1"/>
</dbReference>
<dbReference type="InterPro" id="IPR025944">
    <property type="entry name" value="Sigma_54_int_dom_CS"/>
</dbReference>
<evidence type="ECO:0000259" key="18">
    <source>
        <dbReference type="PROSITE" id="PS50110"/>
    </source>
</evidence>
<dbReference type="PANTHER" id="PTHR32071">
    <property type="entry name" value="TRANSCRIPTIONAL REGULATORY PROTEIN"/>
    <property type="match status" value="1"/>
</dbReference>
<evidence type="ECO:0000259" key="17">
    <source>
        <dbReference type="PROSITE" id="PS50045"/>
    </source>
</evidence>
<keyword evidence="9" id="KW-0805">Transcription regulation</keyword>
<keyword evidence="12" id="KW-0804">Transcription</keyword>
<name>A0ABU1MCI8_9HYPH</name>
<keyword evidence="5 16" id="KW-0597">Phosphoprotein</keyword>
<keyword evidence="6" id="KW-0547">Nucleotide-binding</keyword>
<protein>
    <recommendedName>
        <fullName evidence="2">DNA-binding transcriptional regulator NtrC</fullName>
    </recommendedName>
    <alternativeName>
        <fullName evidence="13">Nitrogen regulation protein NR(I)</fullName>
    </alternativeName>
    <alternativeName>
        <fullName evidence="14">Nitrogen regulator I</fullName>
    </alternativeName>
</protein>
<dbReference type="CDD" id="cd00009">
    <property type="entry name" value="AAA"/>
    <property type="match status" value="1"/>
</dbReference>
<accession>A0ABU1MCI8</accession>
<dbReference type="Pfam" id="PF00072">
    <property type="entry name" value="Response_reg"/>
    <property type="match status" value="1"/>
</dbReference>
<dbReference type="InterPro" id="IPR002078">
    <property type="entry name" value="Sigma_54_int"/>
</dbReference>
<evidence type="ECO:0000256" key="4">
    <source>
        <dbReference type="ARBA" id="ARBA00022491"/>
    </source>
</evidence>
<dbReference type="InterPro" id="IPR009057">
    <property type="entry name" value="Homeodomain-like_sf"/>
</dbReference>
<keyword evidence="4" id="KW-0678">Repressor</keyword>
<evidence type="ECO:0000256" key="16">
    <source>
        <dbReference type="PROSITE-ProRule" id="PRU00169"/>
    </source>
</evidence>
<dbReference type="InterPro" id="IPR058031">
    <property type="entry name" value="AAA_lid_NorR"/>
</dbReference>
<dbReference type="SUPFAM" id="SSF52540">
    <property type="entry name" value="P-loop containing nucleoside triphosphate hydrolases"/>
    <property type="match status" value="1"/>
</dbReference>
<dbReference type="InterPro" id="IPR011006">
    <property type="entry name" value="CheY-like_superfamily"/>
</dbReference>
<dbReference type="InterPro" id="IPR002197">
    <property type="entry name" value="HTH_Fis"/>
</dbReference>
<feature type="domain" description="Sigma-54 factor interaction" evidence="17">
    <location>
        <begin position="144"/>
        <end position="378"/>
    </location>
</feature>
<dbReference type="PRINTS" id="PR01590">
    <property type="entry name" value="HTHFIS"/>
</dbReference>
<dbReference type="Gene3D" id="3.40.50.300">
    <property type="entry name" value="P-loop containing nucleotide triphosphate hydrolases"/>
    <property type="match status" value="1"/>
</dbReference>
<evidence type="ECO:0000256" key="15">
    <source>
        <dbReference type="ARBA" id="ARBA00043886"/>
    </source>
</evidence>
<dbReference type="SUPFAM" id="SSF52172">
    <property type="entry name" value="CheY-like"/>
    <property type="match status" value="1"/>
</dbReference>
<comment type="caution">
    <text evidence="19">The sequence shown here is derived from an EMBL/GenBank/DDBJ whole genome shotgun (WGS) entry which is preliminary data.</text>
</comment>
<evidence type="ECO:0000256" key="7">
    <source>
        <dbReference type="ARBA" id="ARBA00022840"/>
    </source>
</evidence>
<dbReference type="Pfam" id="PF25601">
    <property type="entry name" value="AAA_lid_14"/>
    <property type="match status" value="1"/>
</dbReference>
<dbReference type="Pfam" id="PF02954">
    <property type="entry name" value="HTH_8"/>
    <property type="match status" value="1"/>
</dbReference>
<dbReference type="Gene3D" id="1.10.8.60">
    <property type="match status" value="1"/>
</dbReference>
<comment type="function">
    <text evidence="15">Member of the two-component regulatory system NtrB/NtrC, which controls expression of the nitrogen-regulated (ntr) genes in response to nitrogen limitation. Phosphorylated NtrC binds directly to DNA and stimulates the formation of open promoter-sigma54-RNA polymerase complexes.</text>
</comment>
<evidence type="ECO:0000256" key="11">
    <source>
        <dbReference type="ARBA" id="ARBA00023159"/>
    </source>
</evidence>
<dbReference type="PROSITE" id="PS00688">
    <property type="entry name" value="SIGMA54_INTERACT_3"/>
    <property type="match status" value="1"/>
</dbReference>
<dbReference type="PANTHER" id="PTHR32071:SF95">
    <property type="entry name" value="DNA-BINDING TRANSCRIPTIONAL REGULATOR NTRC"/>
    <property type="match status" value="1"/>
</dbReference>
<keyword evidence="8" id="KW-0902">Two-component regulatory system</keyword>
<evidence type="ECO:0000256" key="13">
    <source>
        <dbReference type="ARBA" id="ARBA00029881"/>
    </source>
</evidence>
<keyword evidence="7" id="KW-0067">ATP-binding</keyword>
<proteinExistence type="predicted"/>
<comment type="subcellular location">
    <subcellularLocation>
        <location evidence="1">Cytoplasm</location>
    </subcellularLocation>
</comment>
<dbReference type="PROSITE" id="PS50045">
    <property type="entry name" value="SIGMA54_INTERACT_4"/>
    <property type="match status" value="1"/>
</dbReference>
<evidence type="ECO:0000256" key="6">
    <source>
        <dbReference type="ARBA" id="ARBA00022741"/>
    </source>
</evidence>
<dbReference type="RefSeq" id="WP_310014821.1">
    <property type="nucleotide sequence ID" value="NZ_JAVDQT010000007.1"/>
</dbReference>
<dbReference type="EMBL" id="JAVDQT010000007">
    <property type="protein sequence ID" value="MDR6433762.1"/>
    <property type="molecule type" value="Genomic_DNA"/>
</dbReference>
<evidence type="ECO:0000256" key="10">
    <source>
        <dbReference type="ARBA" id="ARBA00023125"/>
    </source>
</evidence>
<dbReference type="Proteomes" id="UP001184614">
    <property type="component" value="Unassembled WGS sequence"/>
</dbReference>
<evidence type="ECO:0000256" key="2">
    <source>
        <dbReference type="ARBA" id="ARBA00019059"/>
    </source>
</evidence>
<dbReference type="InterPro" id="IPR001789">
    <property type="entry name" value="Sig_transdc_resp-reg_receiver"/>
</dbReference>
<evidence type="ECO:0000256" key="1">
    <source>
        <dbReference type="ARBA" id="ARBA00004496"/>
    </source>
</evidence>
<evidence type="ECO:0000256" key="14">
    <source>
        <dbReference type="ARBA" id="ARBA00031910"/>
    </source>
</evidence>
<dbReference type="Gene3D" id="1.10.10.60">
    <property type="entry name" value="Homeodomain-like"/>
    <property type="match status" value="1"/>
</dbReference>
<feature type="modified residue" description="4-aspartylphosphate" evidence="16">
    <location>
        <position position="54"/>
    </location>
</feature>
<sequence length="506" mass="55346">MSTRILIVDDDPIQCRGLEAAVLRMGYRTILADGGINALNIIGSRKDVSLILLDLSLPDLDGYAVLTKLRESGISIPVIALVLDTEIENAMHAIRLGAIDFIVKPAPFERVQVSIANVFKLDSLTHEIKRTRVSQKSDISLSEMSSKSSEMEKVVSLARRAASLDTPVLIEGEVGTGKETLARAIVSGGNRWQGAFVAVDCRSLIRESADEILFGQSADHDFLKSDSVPDKVAGKVAEAEGGSLFFDQISALPPRTQQRLFAFIKASQSISVGEKGSLFSDVRLIASDSHSLAELVQLGQFHPGLYHFFASFSITMPHLRDRSVDIPVLAHQFLMRFASEERRGHIAGITPYALECLKSYDWPGNVRELKNAIYQAVILSNETALTARDFRHIGFDAIMPASKSSPENRISPLAAVVSHNNGAAISSIDFEGQVRTLAAAEEQMIRIAIAHYDGQISEVARRLGIGRTTLYRKLKEYGVDVATISHKAQDDALDVDTHITRRTSRG</sequence>
<reference evidence="19 20" key="1">
    <citation type="submission" date="2023-07" db="EMBL/GenBank/DDBJ databases">
        <title>Sorghum-associated microbial communities from plants grown in Nebraska, USA.</title>
        <authorList>
            <person name="Schachtman D."/>
        </authorList>
    </citation>
    <scope>NUCLEOTIDE SEQUENCE [LARGE SCALE GENOMIC DNA]</scope>
    <source>
        <strain evidence="19 20">DS1730</strain>
    </source>
</reference>
<keyword evidence="3" id="KW-0963">Cytoplasm</keyword>
<evidence type="ECO:0000256" key="12">
    <source>
        <dbReference type="ARBA" id="ARBA00023163"/>
    </source>
</evidence>
<organism evidence="19 20">
    <name type="scientific">Brucella pseudogrignonensis</name>
    <dbReference type="NCBI Taxonomy" id="419475"/>
    <lineage>
        <taxon>Bacteria</taxon>
        <taxon>Pseudomonadati</taxon>
        <taxon>Pseudomonadota</taxon>
        <taxon>Alphaproteobacteria</taxon>
        <taxon>Hyphomicrobiales</taxon>
        <taxon>Brucellaceae</taxon>
        <taxon>Brucella/Ochrobactrum group</taxon>
        <taxon>Brucella</taxon>
    </lineage>
</organism>
<evidence type="ECO:0000313" key="19">
    <source>
        <dbReference type="EMBL" id="MDR6433762.1"/>
    </source>
</evidence>
<gene>
    <name evidence="19" type="ORF">J2782_003508</name>
</gene>
<evidence type="ECO:0000256" key="3">
    <source>
        <dbReference type="ARBA" id="ARBA00022490"/>
    </source>
</evidence>
<keyword evidence="20" id="KW-1185">Reference proteome</keyword>
<keyword evidence="10 19" id="KW-0238">DNA-binding</keyword>
<evidence type="ECO:0000256" key="8">
    <source>
        <dbReference type="ARBA" id="ARBA00023012"/>
    </source>
</evidence>
<evidence type="ECO:0000256" key="9">
    <source>
        <dbReference type="ARBA" id="ARBA00023015"/>
    </source>
</evidence>
<dbReference type="PROSITE" id="PS50110">
    <property type="entry name" value="RESPONSE_REGULATORY"/>
    <property type="match status" value="1"/>
</dbReference>
<dbReference type="InterPro" id="IPR027417">
    <property type="entry name" value="P-loop_NTPase"/>
</dbReference>
<dbReference type="SUPFAM" id="SSF46689">
    <property type="entry name" value="Homeodomain-like"/>
    <property type="match status" value="1"/>
</dbReference>
<dbReference type="SMART" id="SM00448">
    <property type="entry name" value="REC"/>
    <property type="match status" value="1"/>
</dbReference>
<dbReference type="Pfam" id="PF00158">
    <property type="entry name" value="Sigma54_activat"/>
    <property type="match status" value="1"/>
</dbReference>
<keyword evidence="11" id="KW-0010">Activator</keyword>
<feature type="domain" description="Response regulatory" evidence="18">
    <location>
        <begin position="4"/>
        <end position="119"/>
    </location>
</feature>
<dbReference type="Gene3D" id="3.40.50.2300">
    <property type="match status" value="1"/>
</dbReference>
<evidence type="ECO:0000313" key="20">
    <source>
        <dbReference type="Proteomes" id="UP001184614"/>
    </source>
</evidence>
<dbReference type="GO" id="GO:0003677">
    <property type="term" value="F:DNA binding"/>
    <property type="evidence" value="ECO:0007669"/>
    <property type="project" value="UniProtKB-KW"/>
</dbReference>